<dbReference type="Proteomes" id="UP000777774">
    <property type="component" value="Unassembled WGS sequence"/>
</dbReference>
<keyword evidence="2" id="KW-0812">Transmembrane</keyword>
<gene>
    <name evidence="3" type="ORF">HGA02_13225</name>
</gene>
<comment type="caution">
    <text evidence="3">The sequence shown here is derived from an EMBL/GenBank/DDBJ whole genome shotgun (WGS) entry which is preliminary data.</text>
</comment>
<keyword evidence="4" id="KW-1185">Reference proteome</keyword>
<keyword evidence="2" id="KW-0472">Membrane</keyword>
<organism evidence="3 4">
    <name type="scientific">Cellulomonas septica</name>
    <dbReference type="NCBI Taxonomy" id="285080"/>
    <lineage>
        <taxon>Bacteria</taxon>
        <taxon>Bacillati</taxon>
        <taxon>Actinomycetota</taxon>
        <taxon>Actinomycetes</taxon>
        <taxon>Micrococcales</taxon>
        <taxon>Cellulomonadaceae</taxon>
        <taxon>Cellulomonas</taxon>
    </lineage>
</organism>
<accession>A0ABX1K612</accession>
<protein>
    <recommendedName>
        <fullName evidence="5">DUF4232 domain-containing protein</fullName>
    </recommendedName>
</protein>
<evidence type="ECO:0000313" key="3">
    <source>
        <dbReference type="EMBL" id="NKY40458.1"/>
    </source>
</evidence>
<feature type="transmembrane region" description="Helical" evidence="2">
    <location>
        <begin position="20"/>
        <end position="38"/>
    </location>
</feature>
<name>A0ABX1K612_9CELL</name>
<evidence type="ECO:0000313" key="4">
    <source>
        <dbReference type="Proteomes" id="UP000777774"/>
    </source>
</evidence>
<dbReference type="RefSeq" id="WP_168679398.1">
    <property type="nucleotide sequence ID" value="NZ_JAAXOY010000361.1"/>
</dbReference>
<evidence type="ECO:0000256" key="1">
    <source>
        <dbReference type="SAM" id="MobiDB-lite"/>
    </source>
</evidence>
<keyword evidence="2" id="KW-1133">Transmembrane helix</keyword>
<feature type="region of interest" description="Disordered" evidence="1">
    <location>
        <begin position="43"/>
        <end position="84"/>
    </location>
</feature>
<evidence type="ECO:0008006" key="5">
    <source>
        <dbReference type="Google" id="ProtNLM"/>
    </source>
</evidence>
<feature type="compositionally biased region" description="Acidic residues" evidence="1">
    <location>
        <begin position="67"/>
        <end position="76"/>
    </location>
</feature>
<dbReference type="EMBL" id="JAAXOY010000361">
    <property type="protein sequence ID" value="NKY40458.1"/>
    <property type="molecule type" value="Genomic_DNA"/>
</dbReference>
<sequence>MGVVRPAGPLPARVYWVRRVVVLGIPLLLVVLVVWLVAGRGSATPPADASPQDTPSAEPKTEVETPAADDGEDTEDTSGVPPTCTPEVLALAIAATAESFPEGTSPSFTVSITNTGTQPCVVDAGDTQREIVITSGVDRVWSSKDCPVAGNETRTLLLAGGVSDESTLAWNRVRSAQGCPADQPTPGAGTYSAAFTLAGATATPVVFGLG</sequence>
<evidence type="ECO:0000256" key="2">
    <source>
        <dbReference type="SAM" id="Phobius"/>
    </source>
</evidence>
<reference evidence="3 4" key="1">
    <citation type="submission" date="2020-04" db="EMBL/GenBank/DDBJ databases">
        <title>MicrobeNet Type strains.</title>
        <authorList>
            <person name="Nicholson A.C."/>
        </authorList>
    </citation>
    <scope>NUCLEOTIDE SEQUENCE [LARGE SCALE GENOMIC DNA]</scope>
    <source>
        <strain evidence="3 4">ATCC BAA-787</strain>
    </source>
</reference>
<proteinExistence type="predicted"/>